<dbReference type="EMBL" id="JBCLTR010000001">
    <property type="protein sequence ID" value="MEY8632206.1"/>
    <property type="molecule type" value="Genomic_DNA"/>
</dbReference>
<protein>
    <submittedName>
        <fullName evidence="3">DUF6291 domain-containing protein</fullName>
    </submittedName>
</protein>
<organism evidence="3 4">
    <name type="scientific">Anaerostipes hominis</name>
    <name type="common">ex Lee et al. 2021</name>
    <dbReference type="NCBI Taxonomy" id="2025494"/>
    <lineage>
        <taxon>Bacteria</taxon>
        <taxon>Bacillati</taxon>
        <taxon>Bacillota</taxon>
        <taxon>Clostridia</taxon>
        <taxon>Lachnospirales</taxon>
        <taxon>Lachnospiraceae</taxon>
        <taxon>Anaerostipes</taxon>
    </lineage>
</organism>
<dbReference type="RefSeq" id="WP_207727557.1">
    <property type="nucleotide sequence ID" value="NZ_JAQEVE010000049.1"/>
</dbReference>
<evidence type="ECO:0000256" key="1">
    <source>
        <dbReference type="SAM" id="MobiDB-lite"/>
    </source>
</evidence>
<feature type="compositionally biased region" description="Polar residues" evidence="1">
    <location>
        <begin position="100"/>
        <end position="110"/>
    </location>
</feature>
<sequence length="251" mass="29258">MQKNSFLIYHEYREHLKLLTDEQRGQLLMALIDYSEAGEIPELDGITQMAFSFIRSQMDRDSEKYESRVAANRENGKKGGRPKKPKGNTENPKNPLVFSKTEQNPENPIKSNDKDNVNEKDINTLCKADANALFERLWKAYPNKRGKGQVSDAKKKKIAEIGEEEMQRAMARYIEELEQQTWKKTQNGSTFFNSGYIDYLDENYEKPAVIAQKPKNNQFHNFEERDYDYDELEKQLFERQIGGNHGTEELT</sequence>
<evidence type="ECO:0000259" key="2">
    <source>
        <dbReference type="Pfam" id="PF19808"/>
    </source>
</evidence>
<comment type="caution">
    <text evidence="3">The sequence shown here is derived from an EMBL/GenBank/DDBJ whole genome shotgun (WGS) entry which is preliminary data.</text>
</comment>
<name>A0ABV4DGP2_9FIRM</name>
<reference evidence="3 4" key="1">
    <citation type="submission" date="2024-03" db="EMBL/GenBank/DDBJ databases">
        <title>Mouse gut bacterial collection (mGBC) of GemPharmatech.</title>
        <authorList>
            <person name="He Y."/>
            <person name="Dong L."/>
            <person name="Wu D."/>
            <person name="Gao X."/>
            <person name="Lin Z."/>
        </authorList>
    </citation>
    <scope>NUCLEOTIDE SEQUENCE [LARGE SCALE GENOMIC DNA]</scope>
    <source>
        <strain evidence="3 4">32-10</strain>
    </source>
</reference>
<keyword evidence="4" id="KW-1185">Reference proteome</keyword>
<dbReference type="InterPro" id="IPR046258">
    <property type="entry name" value="DUF6291"/>
</dbReference>
<accession>A0ABV4DGP2</accession>
<evidence type="ECO:0000313" key="4">
    <source>
        <dbReference type="Proteomes" id="UP001565219"/>
    </source>
</evidence>
<feature type="domain" description="DUF6291" evidence="2">
    <location>
        <begin position="5"/>
        <end position="83"/>
    </location>
</feature>
<gene>
    <name evidence="3" type="ORF">AALG99_01485</name>
</gene>
<evidence type="ECO:0000313" key="3">
    <source>
        <dbReference type="EMBL" id="MEY8632206.1"/>
    </source>
</evidence>
<proteinExistence type="predicted"/>
<feature type="region of interest" description="Disordered" evidence="1">
    <location>
        <begin position="62"/>
        <end position="116"/>
    </location>
</feature>
<dbReference type="Proteomes" id="UP001565219">
    <property type="component" value="Unassembled WGS sequence"/>
</dbReference>
<dbReference type="Pfam" id="PF19808">
    <property type="entry name" value="DUF6291"/>
    <property type="match status" value="1"/>
</dbReference>